<dbReference type="InterPro" id="IPR020602">
    <property type="entry name" value="GTP_CycHdrlase_I_dom"/>
</dbReference>
<comment type="similarity">
    <text evidence="2">Belongs to the GTP cyclohydrolase I family.</text>
</comment>
<evidence type="ECO:0000256" key="5">
    <source>
        <dbReference type="ARBA" id="ARBA00022801"/>
    </source>
</evidence>
<feature type="compositionally biased region" description="Low complexity" evidence="7">
    <location>
        <begin position="299"/>
        <end position="311"/>
    </location>
</feature>
<evidence type="ECO:0000256" key="1">
    <source>
        <dbReference type="ARBA" id="ARBA00005080"/>
    </source>
</evidence>
<feature type="domain" description="GTP cyclohydrolase I" evidence="8">
    <location>
        <begin position="501"/>
        <end position="550"/>
    </location>
</feature>
<evidence type="ECO:0000313" key="10">
    <source>
        <dbReference type="EMBL" id="KAK3251128.1"/>
    </source>
</evidence>
<proteinExistence type="inferred from homology"/>
<dbReference type="AlphaFoldDB" id="A0AAE0C9Y1"/>
<dbReference type="EMBL" id="LGRX02026254">
    <property type="protein sequence ID" value="KAK3251128.1"/>
    <property type="molecule type" value="Genomic_DNA"/>
</dbReference>
<feature type="domain" description="GTP cyclohydrolase I" evidence="8">
    <location>
        <begin position="24"/>
        <end position="192"/>
    </location>
</feature>
<organism evidence="10 12">
    <name type="scientific">Cymbomonas tetramitiformis</name>
    <dbReference type="NCBI Taxonomy" id="36881"/>
    <lineage>
        <taxon>Eukaryota</taxon>
        <taxon>Viridiplantae</taxon>
        <taxon>Chlorophyta</taxon>
        <taxon>Pyramimonadophyceae</taxon>
        <taxon>Pyramimonadales</taxon>
        <taxon>Pyramimonadaceae</taxon>
        <taxon>Cymbomonas</taxon>
    </lineage>
</organism>
<dbReference type="InterPro" id="IPR043134">
    <property type="entry name" value="GTP-CH-I_N"/>
</dbReference>
<dbReference type="PROSITE" id="PS00860">
    <property type="entry name" value="GTP_CYCLOHYDROL_1_2"/>
    <property type="match status" value="1"/>
</dbReference>
<dbReference type="GO" id="GO:0005525">
    <property type="term" value="F:GTP binding"/>
    <property type="evidence" value="ECO:0007669"/>
    <property type="project" value="TreeGrafter"/>
</dbReference>
<dbReference type="Proteomes" id="UP001190700">
    <property type="component" value="Unassembled WGS sequence"/>
</dbReference>
<dbReference type="GO" id="GO:0046654">
    <property type="term" value="P:tetrahydrofolate biosynthetic process"/>
    <property type="evidence" value="ECO:0007669"/>
    <property type="project" value="InterPro"/>
</dbReference>
<gene>
    <name evidence="11" type="ORF">CYMTET_30729</name>
    <name evidence="10" type="ORF">CYMTET_39525</name>
    <name evidence="9" type="ORF">CYMTET_39526</name>
</gene>
<reference evidence="10 12" key="1">
    <citation type="journal article" date="2015" name="Genome Biol. Evol.">
        <title>Comparative Genomics of a Bacterivorous Green Alga Reveals Evolutionary Causalities and Consequences of Phago-Mixotrophic Mode of Nutrition.</title>
        <authorList>
            <person name="Burns J.A."/>
            <person name="Paasch A."/>
            <person name="Narechania A."/>
            <person name="Kim E."/>
        </authorList>
    </citation>
    <scope>NUCLEOTIDE SEQUENCE [LARGE SCALE GENOMIC DNA]</scope>
    <source>
        <strain evidence="10">PLY_AMNH</strain>
    </source>
</reference>
<dbReference type="EC" id="3.5.4.16" evidence="3"/>
<dbReference type="InterPro" id="IPR043133">
    <property type="entry name" value="GTP-CH-I_C/QueF"/>
</dbReference>
<feature type="domain" description="GTP cyclohydrolase I" evidence="8">
    <location>
        <begin position="346"/>
        <end position="480"/>
    </location>
</feature>
<evidence type="ECO:0000313" key="11">
    <source>
        <dbReference type="EMBL" id="KAK3260305.1"/>
    </source>
</evidence>
<sequence>MVASAVSMPIGCESSETDSLPSMASAVKTLLEGLGEDVTREGLHDTPKRVAKAMAFAARGYRMCAAEELGGAVFSEGSSVGDQGNLVLVRDVELFSTHRSDLMPFFGRVHLAYVPSHGRVVGLSKFARIAEVYAKRLQTPENLAQDLAEAIFSLIKPYGVGIVLETRHMTHESSEVSTNTSTSSRGCLADPENWDELMELLDISESPTCSQLRVQSATHVVQHSDNLRGCSRDCAALDHADIADTEMNCDVRFEHKLQHVQPKILSGENLDSLTGCVSPANGQQILGVCDVSVESTEASSVSSNDGASSVDSIERSRDSDGEFPAVNADVTRKRVAMRRSSRAQMESAALRLIRAVHGPCDNPELHLTPQRFVSSLLAATCGYECGAADMPGPWLAQSLPPPPPSGFDKDSILVEANLPVSSLCEHHLLPFHGVAHVGYLPGTFGRLPRSLLERIVCTYSHRPQVQERLNRQVAHAVAVAASGVGEGVLRGDMEPSSMGSSWGVMVVVEAGHLCMHARGVEKISSSTSSRVILGAFAVDGSLRTTFLRNLRAQRGSRVLQACNSTAVCNGDH</sequence>
<evidence type="ECO:0000313" key="9">
    <source>
        <dbReference type="EMBL" id="KAK3251126.1"/>
    </source>
</evidence>
<keyword evidence="5" id="KW-0378">Hydrolase</keyword>
<protein>
    <recommendedName>
        <fullName evidence="4">GTP cyclohydrolase 1</fullName>
        <ecNumber evidence="3">3.5.4.16</ecNumber>
    </recommendedName>
    <alternativeName>
        <fullName evidence="6">GTP cyclohydrolase I</fullName>
    </alternativeName>
</protein>
<reference evidence="10" key="2">
    <citation type="submission" date="2023-06" db="EMBL/GenBank/DDBJ databases">
        <title>Long-read-based genome assembly of the green algal bacterivore Cymbomonas tetramitiformis.</title>
        <authorList>
            <person name="Gyaltshen Y."/>
            <person name="Rozenberg A."/>
            <person name="Paasch A."/>
            <person name="Burns J.A."/>
            <person name="Warring S."/>
            <person name="Larson R."/>
            <person name="Maurer-Alcala X."/>
            <person name="Dacks J."/>
            <person name="Kim E."/>
        </authorList>
    </citation>
    <scope>NUCLEOTIDE SEQUENCE</scope>
    <source>
        <strain evidence="10">PLY_AMNH</strain>
    </source>
</reference>
<dbReference type="PANTHER" id="PTHR11109">
    <property type="entry name" value="GTP CYCLOHYDROLASE I"/>
    <property type="match status" value="1"/>
</dbReference>
<dbReference type="EMBL" id="LGRX02017867">
    <property type="protein sequence ID" value="KAK3260305.1"/>
    <property type="molecule type" value="Genomic_DNA"/>
</dbReference>
<name>A0AAE0C9Y1_9CHLO</name>
<accession>A0AAE0C9Y1</accession>
<dbReference type="Gene3D" id="1.10.286.10">
    <property type="match status" value="1"/>
</dbReference>
<evidence type="ECO:0000259" key="8">
    <source>
        <dbReference type="Pfam" id="PF01227"/>
    </source>
</evidence>
<evidence type="ECO:0000256" key="4">
    <source>
        <dbReference type="ARBA" id="ARBA00017272"/>
    </source>
</evidence>
<dbReference type="Pfam" id="PF01227">
    <property type="entry name" value="GTP_cyclohydroI"/>
    <property type="match status" value="3"/>
</dbReference>
<evidence type="ECO:0000256" key="6">
    <source>
        <dbReference type="ARBA" id="ARBA00030854"/>
    </source>
</evidence>
<evidence type="ECO:0000256" key="2">
    <source>
        <dbReference type="ARBA" id="ARBA00008085"/>
    </source>
</evidence>
<dbReference type="GO" id="GO:0006729">
    <property type="term" value="P:tetrahydrobiopterin biosynthetic process"/>
    <property type="evidence" value="ECO:0007669"/>
    <property type="project" value="TreeGrafter"/>
</dbReference>
<evidence type="ECO:0000256" key="7">
    <source>
        <dbReference type="SAM" id="MobiDB-lite"/>
    </source>
</evidence>
<comment type="caution">
    <text evidence="10">The sequence shown here is derived from an EMBL/GenBank/DDBJ whole genome shotgun (WGS) entry which is preliminary data.</text>
</comment>
<dbReference type="PANTHER" id="PTHR11109:SF7">
    <property type="entry name" value="GTP CYCLOHYDROLASE 1"/>
    <property type="match status" value="1"/>
</dbReference>
<dbReference type="Gene3D" id="3.30.1130.10">
    <property type="match status" value="2"/>
</dbReference>
<dbReference type="GO" id="GO:0005737">
    <property type="term" value="C:cytoplasm"/>
    <property type="evidence" value="ECO:0007669"/>
    <property type="project" value="TreeGrafter"/>
</dbReference>
<dbReference type="EMBL" id="LGRX02026255">
    <property type="protein sequence ID" value="KAK3251126.1"/>
    <property type="molecule type" value="Genomic_DNA"/>
</dbReference>
<keyword evidence="12" id="KW-1185">Reference proteome</keyword>
<feature type="region of interest" description="Disordered" evidence="7">
    <location>
        <begin position="299"/>
        <end position="323"/>
    </location>
</feature>
<comment type="pathway">
    <text evidence="1">Cofactor biosynthesis; 7,8-dihydroneopterin triphosphate biosynthesis; 7,8-dihydroneopterin triphosphate from GTP: step 1/1.</text>
</comment>
<evidence type="ECO:0000256" key="3">
    <source>
        <dbReference type="ARBA" id="ARBA00012715"/>
    </source>
</evidence>
<dbReference type="SUPFAM" id="SSF55620">
    <property type="entry name" value="Tetrahydrobiopterin biosynthesis enzymes-like"/>
    <property type="match status" value="2"/>
</dbReference>
<evidence type="ECO:0000313" key="12">
    <source>
        <dbReference type="Proteomes" id="UP001190700"/>
    </source>
</evidence>
<dbReference type="InterPro" id="IPR018234">
    <property type="entry name" value="GTP_CycHdrlase_I_CS"/>
</dbReference>
<dbReference type="InterPro" id="IPR001474">
    <property type="entry name" value="GTP_CycHdrlase_I"/>
</dbReference>
<dbReference type="GO" id="GO:0008270">
    <property type="term" value="F:zinc ion binding"/>
    <property type="evidence" value="ECO:0007669"/>
    <property type="project" value="TreeGrafter"/>
</dbReference>
<dbReference type="GO" id="GO:0003934">
    <property type="term" value="F:GTP cyclohydrolase I activity"/>
    <property type="evidence" value="ECO:0007669"/>
    <property type="project" value="UniProtKB-EC"/>
</dbReference>